<evidence type="ECO:0000256" key="2">
    <source>
        <dbReference type="ARBA" id="ARBA00023002"/>
    </source>
</evidence>
<dbReference type="SUPFAM" id="SSF53720">
    <property type="entry name" value="ALDH-like"/>
    <property type="match status" value="1"/>
</dbReference>
<gene>
    <name evidence="6" type="primary">hisD</name>
    <name evidence="6" type="ORF">GCM10023151_20500</name>
</gene>
<keyword evidence="2 3" id="KW-0560">Oxidoreductase</keyword>
<keyword evidence="7" id="KW-1185">Reference proteome</keyword>
<name>A0ABP8IP79_9GAMM</name>
<dbReference type="PRINTS" id="PR00083">
    <property type="entry name" value="HOLDHDRGNASE"/>
</dbReference>
<dbReference type="PIRSF" id="PIRSF000099">
    <property type="entry name" value="Histidinol_dh"/>
    <property type="match status" value="1"/>
</dbReference>
<evidence type="ECO:0000256" key="1">
    <source>
        <dbReference type="ARBA" id="ARBA00010178"/>
    </source>
</evidence>
<organism evidence="6 7">
    <name type="scientific">Kangiella marina</name>
    <dbReference type="NCBI Taxonomy" id="1079178"/>
    <lineage>
        <taxon>Bacteria</taxon>
        <taxon>Pseudomonadati</taxon>
        <taxon>Pseudomonadota</taxon>
        <taxon>Gammaproteobacteria</taxon>
        <taxon>Kangiellales</taxon>
        <taxon>Kangiellaceae</taxon>
        <taxon>Kangiella</taxon>
    </lineage>
</organism>
<feature type="compositionally biased region" description="Polar residues" evidence="5">
    <location>
        <begin position="1"/>
        <end position="25"/>
    </location>
</feature>
<dbReference type="Gene3D" id="1.20.5.1300">
    <property type="match status" value="1"/>
</dbReference>
<comment type="similarity">
    <text evidence="1 3 4">Belongs to the histidinol dehydrogenase family.</text>
</comment>
<evidence type="ECO:0000313" key="6">
    <source>
        <dbReference type="EMBL" id="GAA4364356.1"/>
    </source>
</evidence>
<evidence type="ECO:0000256" key="3">
    <source>
        <dbReference type="PIRNR" id="PIRNR000099"/>
    </source>
</evidence>
<dbReference type="Gene3D" id="3.40.50.1980">
    <property type="entry name" value="Nitrogenase molybdenum iron protein domain"/>
    <property type="match status" value="2"/>
</dbReference>
<dbReference type="RefSeq" id="WP_345293128.1">
    <property type="nucleotide sequence ID" value="NZ_BAABFV010000002.1"/>
</dbReference>
<dbReference type="NCBIfam" id="TIGR00069">
    <property type="entry name" value="hisD"/>
    <property type="match status" value="1"/>
</dbReference>
<dbReference type="Proteomes" id="UP001501011">
    <property type="component" value="Unassembled WGS sequence"/>
</dbReference>
<proteinExistence type="inferred from homology"/>
<dbReference type="InterPro" id="IPR016161">
    <property type="entry name" value="Ald_DH/histidinol_DH"/>
</dbReference>
<dbReference type="PANTHER" id="PTHR21256">
    <property type="entry name" value="HISTIDINOL DEHYDROGENASE HDH"/>
    <property type="match status" value="1"/>
</dbReference>
<reference evidence="7" key="1">
    <citation type="journal article" date="2019" name="Int. J. Syst. Evol. Microbiol.">
        <title>The Global Catalogue of Microorganisms (GCM) 10K type strain sequencing project: providing services to taxonomists for standard genome sequencing and annotation.</title>
        <authorList>
            <consortium name="The Broad Institute Genomics Platform"/>
            <consortium name="The Broad Institute Genome Sequencing Center for Infectious Disease"/>
            <person name="Wu L."/>
            <person name="Ma J."/>
        </authorList>
    </citation>
    <scope>NUCLEOTIDE SEQUENCE [LARGE SCALE GENOMIC DNA]</scope>
    <source>
        <strain evidence="7">JCM 17728</strain>
    </source>
</reference>
<comment type="caution">
    <text evidence="6">The sequence shown here is derived from an EMBL/GenBank/DDBJ whole genome shotgun (WGS) entry which is preliminary data.</text>
</comment>
<protein>
    <submittedName>
        <fullName evidence="6">Histidinol dehydrogenase</fullName>
    </submittedName>
</protein>
<dbReference type="EMBL" id="BAABFV010000002">
    <property type="protein sequence ID" value="GAA4364356.1"/>
    <property type="molecule type" value="Genomic_DNA"/>
</dbReference>
<dbReference type="InterPro" id="IPR022695">
    <property type="entry name" value="Histidinol_DH_monofunct"/>
</dbReference>
<sequence>MQTKNDSQITQCSQWQRESSNSQSDVEPKVRQLLAEIAQQGDEKIEQLSQEFDGFSPQWIKLKPYDEYGLEASLVDAITSAGERIEAFSQFQRDKLTDSTYLDDCGEFGFRYQAIERIGAYIPGGRFPLISTALMTLIPAKLAGCQSRIACSPSDHPAVLAAASFAGATGFLKIGGVQAIAALAYGYKELEPVQMVVGPGNQYVNAAKQGLSQQVQIDAAAGPSELLILADANINQEWVIADMAAQAEHDPQAQSLLISDSLELLESVEMALAADDELAKLLEDKQIILLLADSTAQMIEFSNRYAPEHLLLADQRINQDLLINFGSLFIGENSAVAYGDYCSGPNHTLPTMGTANRSSGLSVLSFLKVQSVQAVSEIGRQKLSDIGQKIAEAEQLVWHQKSMTVRSS</sequence>
<accession>A0ABP8IP79</accession>
<dbReference type="PANTHER" id="PTHR21256:SF2">
    <property type="entry name" value="HISTIDINE BIOSYNTHESIS TRIFUNCTIONAL PROTEIN"/>
    <property type="match status" value="1"/>
</dbReference>
<dbReference type="Pfam" id="PF00815">
    <property type="entry name" value="Histidinol_dh"/>
    <property type="match status" value="1"/>
</dbReference>
<evidence type="ECO:0000256" key="4">
    <source>
        <dbReference type="RuleBase" id="RU004175"/>
    </source>
</evidence>
<dbReference type="InterPro" id="IPR012131">
    <property type="entry name" value="Hstdl_DH"/>
</dbReference>
<evidence type="ECO:0000313" key="7">
    <source>
        <dbReference type="Proteomes" id="UP001501011"/>
    </source>
</evidence>
<dbReference type="CDD" id="cd06572">
    <property type="entry name" value="Histidinol_dh"/>
    <property type="match status" value="1"/>
</dbReference>
<evidence type="ECO:0000256" key="5">
    <source>
        <dbReference type="SAM" id="MobiDB-lite"/>
    </source>
</evidence>
<feature type="region of interest" description="Disordered" evidence="5">
    <location>
        <begin position="1"/>
        <end position="28"/>
    </location>
</feature>